<dbReference type="InterPro" id="IPR000326">
    <property type="entry name" value="PAP2/HPO"/>
</dbReference>
<name>A0AA46TM06_9ACTN</name>
<keyword evidence="6" id="KW-0067">ATP-binding</keyword>
<dbReference type="SUPFAM" id="SSF111331">
    <property type="entry name" value="NAD kinase/diacylglycerol kinase-like"/>
    <property type="match status" value="1"/>
</dbReference>
<evidence type="ECO:0000256" key="8">
    <source>
        <dbReference type="ARBA" id="ARBA00023264"/>
    </source>
</evidence>
<evidence type="ECO:0000259" key="10">
    <source>
        <dbReference type="PROSITE" id="PS50146"/>
    </source>
</evidence>
<dbReference type="Gene3D" id="1.20.144.10">
    <property type="entry name" value="Phosphatidic acid phosphatase type 2/haloperoxidase"/>
    <property type="match status" value="1"/>
</dbReference>
<keyword evidence="7" id="KW-0444">Lipid biosynthesis</keyword>
<dbReference type="SMART" id="SM00046">
    <property type="entry name" value="DAGKc"/>
    <property type="match status" value="1"/>
</dbReference>
<keyword evidence="7" id="KW-0594">Phospholipid biosynthesis</keyword>
<dbReference type="InterPro" id="IPR050187">
    <property type="entry name" value="Lipid_Phosphate_FormReg"/>
</dbReference>
<evidence type="ECO:0000256" key="9">
    <source>
        <dbReference type="SAM" id="Phobius"/>
    </source>
</evidence>
<evidence type="ECO:0000313" key="11">
    <source>
        <dbReference type="EMBL" id="UYM07593.1"/>
    </source>
</evidence>
<evidence type="ECO:0000256" key="5">
    <source>
        <dbReference type="ARBA" id="ARBA00022777"/>
    </source>
</evidence>
<dbReference type="AlphaFoldDB" id="A0AA46TM06"/>
<dbReference type="InterPro" id="IPR017438">
    <property type="entry name" value="ATP-NAD_kinase_N"/>
</dbReference>
<evidence type="ECO:0000256" key="7">
    <source>
        <dbReference type="ARBA" id="ARBA00023209"/>
    </source>
</evidence>
<dbReference type="Gene3D" id="3.40.50.10330">
    <property type="entry name" value="Probable inorganic polyphosphate/atp-NAD kinase, domain 1"/>
    <property type="match status" value="1"/>
</dbReference>
<dbReference type="RefSeq" id="WP_271636569.1">
    <property type="nucleotide sequence ID" value="NZ_CP094970.1"/>
</dbReference>
<dbReference type="SUPFAM" id="SSF48317">
    <property type="entry name" value="Acid phosphatase/Vanadium-dependent haloperoxidase"/>
    <property type="match status" value="1"/>
</dbReference>
<dbReference type="EMBL" id="CP094970">
    <property type="protein sequence ID" value="UYM07593.1"/>
    <property type="molecule type" value="Genomic_DNA"/>
</dbReference>
<dbReference type="Pfam" id="PF01569">
    <property type="entry name" value="PAP2"/>
    <property type="match status" value="1"/>
</dbReference>
<comment type="similarity">
    <text evidence="2">Belongs to the diacylglycerol/lipid kinase family.</text>
</comment>
<accession>A0AA46TM06</accession>
<evidence type="ECO:0000313" key="12">
    <source>
        <dbReference type="Proteomes" id="UP001164390"/>
    </source>
</evidence>
<comment type="cofactor">
    <cofactor evidence="1">
        <name>Mg(2+)</name>
        <dbReference type="ChEBI" id="CHEBI:18420"/>
    </cofactor>
</comment>
<reference evidence="11" key="1">
    <citation type="submission" date="2022-01" db="EMBL/GenBank/DDBJ databases">
        <title>Nocardioidaceae gen. sp. A5X3R13.</title>
        <authorList>
            <person name="Lopez Marin M.A."/>
            <person name="Uhlik O."/>
        </authorList>
    </citation>
    <scope>NUCLEOTIDE SEQUENCE</scope>
    <source>
        <strain evidence="11">A5X3R13</strain>
    </source>
</reference>
<feature type="transmembrane region" description="Helical" evidence="9">
    <location>
        <begin position="166"/>
        <end position="188"/>
    </location>
</feature>
<dbReference type="Pfam" id="PF00781">
    <property type="entry name" value="DAGK_cat"/>
    <property type="match status" value="1"/>
</dbReference>
<organism evidence="11 12">
    <name type="scientific">Solicola gregarius</name>
    <dbReference type="NCBI Taxonomy" id="2908642"/>
    <lineage>
        <taxon>Bacteria</taxon>
        <taxon>Bacillati</taxon>
        <taxon>Actinomycetota</taxon>
        <taxon>Actinomycetes</taxon>
        <taxon>Propionibacteriales</taxon>
        <taxon>Nocardioidaceae</taxon>
        <taxon>Solicola</taxon>
    </lineage>
</organism>
<proteinExistence type="inferred from homology"/>
<dbReference type="InterPro" id="IPR036938">
    <property type="entry name" value="PAP2/HPO_sf"/>
</dbReference>
<feature type="transmembrane region" description="Helical" evidence="9">
    <location>
        <begin position="15"/>
        <end position="36"/>
    </location>
</feature>
<keyword evidence="4" id="KW-0547">Nucleotide-binding</keyword>
<protein>
    <submittedName>
        <fullName evidence="11">Phosphatase PAP2 family protein</fullName>
    </submittedName>
</protein>
<keyword evidence="7" id="KW-0443">Lipid metabolism</keyword>
<dbReference type="SMART" id="SM00014">
    <property type="entry name" value="acidPPc"/>
    <property type="match status" value="1"/>
</dbReference>
<dbReference type="InterPro" id="IPR001206">
    <property type="entry name" value="Diacylglycerol_kinase_cat_dom"/>
</dbReference>
<evidence type="ECO:0000256" key="6">
    <source>
        <dbReference type="ARBA" id="ARBA00022840"/>
    </source>
</evidence>
<feature type="transmembrane region" description="Helical" evidence="9">
    <location>
        <begin position="139"/>
        <end position="159"/>
    </location>
</feature>
<keyword evidence="9" id="KW-0812">Transmembrane</keyword>
<evidence type="ECO:0000256" key="1">
    <source>
        <dbReference type="ARBA" id="ARBA00001946"/>
    </source>
</evidence>
<keyword evidence="8" id="KW-1208">Phospholipid metabolism</keyword>
<dbReference type="CDD" id="cd03392">
    <property type="entry name" value="PAP2_like_2"/>
    <property type="match status" value="1"/>
</dbReference>
<dbReference type="InterPro" id="IPR045540">
    <property type="entry name" value="YegS/DAGK_C"/>
</dbReference>
<dbReference type="PANTHER" id="PTHR12358">
    <property type="entry name" value="SPHINGOSINE KINASE"/>
    <property type="match status" value="1"/>
</dbReference>
<dbReference type="Proteomes" id="UP001164390">
    <property type="component" value="Chromosome"/>
</dbReference>
<dbReference type="Gene3D" id="2.60.200.40">
    <property type="match status" value="1"/>
</dbReference>
<feature type="transmembrane region" description="Helical" evidence="9">
    <location>
        <begin position="98"/>
        <end position="119"/>
    </location>
</feature>
<dbReference type="GO" id="GO:0008654">
    <property type="term" value="P:phospholipid biosynthetic process"/>
    <property type="evidence" value="ECO:0007669"/>
    <property type="project" value="UniProtKB-KW"/>
</dbReference>
<keyword evidence="3" id="KW-0808">Transferase</keyword>
<dbReference type="Pfam" id="PF19279">
    <property type="entry name" value="YegS_C"/>
    <property type="match status" value="1"/>
</dbReference>
<keyword evidence="5" id="KW-0418">Kinase</keyword>
<keyword evidence="12" id="KW-1185">Reference proteome</keyword>
<feature type="transmembrane region" description="Helical" evidence="9">
    <location>
        <begin position="200"/>
        <end position="219"/>
    </location>
</feature>
<keyword evidence="9" id="KW-0472">Membrane</keyword>
<dbReference type="InterPro" id="IPR016064">
    <property type="entry name" value="NAD/diacylglycerol_kinase_sf"/>
</dbReference>
<gene>
    <name evidence="11" type="ORF">L0C25_11125</name>
</gene>
<dbReference type="GO" id="GO:0016301">
    <property type="term" value="F:kinase activity"/>
    <property type="evidence" value="ECO:0007669"/>
    <property type="project" value="UniProtKB-KW"/>
</dbReference>
<dbReference type="PROSITE" id="PS50146">
    <property type="entry name" value="DAGK"/>
    <property type="match status" value="1"/>
</dbReference>
<evidence type="ECO:0000256" key="2">
    <source>
        <dbReference type="ARBA" id="ARBA00005983"/>
    </source>
</evidence>
<dbReference type="KEGG" id="sgrg:L0C25_11125"/>
<evidence type="ECO:0000256" key="3">
    <source>
        <dbReference type="ARBA" id="ARBA00022679"/>
    </source>
</evidence>
<dbReference type="GO" id="GO:0005524">
    <property type="term" value="F:ATP binding"/>
    <property type="evidence" value="ECO:0007669"/>
    <property type="project" value="UniProtKB-KW"/>
</dbReference>
<feature type="domain" description="DAGKc" evidence="10">
    <location>
        <begin position="231"/>
        <end position="361"/>
    </location>
</feature>
<keyword evidence="9" id="KW-1133">Transmembrane helix</keyword>
<sequence>MPIDLRRAHPARPRIWWIVIGVLAFALVLLTVAVHYEWAPVVDLDEAVADWAYDLGSGHETWIDFWTVVQNVSRGVYVTGLLTVVAIVFLVRRQYRMVLWLLATGVLSWLAALFAKGLLERPRPSWAQPLIEIGGTSYPSGHALGAGVLTTTMILVTVVSTARGPIRYALIALWSAVGALICADRIFLDVHWLSDVVAGALLGSLFALVPWVLAMQAAVDGILPRITTTGTGSKRVAVVFNPIKVGDNAVFRHQVREAAAVAGWRTPTFYETTIEDPGTSMAHRALEAGVDLVLVAGGDGTVRVVCTELARTGVAIGVIPLGTGNLLARNLGIPLHKGDAIEVAFNGQDRAVDVARFRSADASDDEDAPESFTDTSFMVMAGLGLDAAIMNGVADEMKAKMGWLAYVVSAFRQLRYPAVKVEISVDDGEFERYRARTVVVGNVGQLQGGIPLLPDATIDDGKIDVVVIAPPRAWSWVRLVVRVLTRRRRTDEKLDRLTGRKVVVRAERPTPRQLDGDPIGEGTEFTAEVQPGVLLIRVPS</sequence>
<feature type="transmembrane region" description="Helical" evidence="9">
    <location>
        <begin position="74"/>
        <end position="91"/>
    </location>
</feature>
<dbReference type="PANTHER" id="PTHR12358:SF54">
    <property type="entry name" value="SPHINGOSINE KINASE RELATED PROTEIN"/>
    <property type="match status" value="1"/>
</dbReference>
<evidence type="ECO:0000256" key="4">
    <source>
        <dbReference type="ARBA" id="ARBA00022741"/>
    </source>
</evidence>